<dbReference type="InterPro" id="IPR029058">
    <property type="entry name" value="AB_hydrolase_fold"/>
</dbReference>
<protein>
    <recommendedName>
        <fullName evidence="3">Alpha/beta hydrolase</fullName>
    </recommendedName>
</protein>
<evidence type="ECO:0000313" key="2">
    <source>
        <dbReference type="Proteomes" id="UP001327225"/>
    </source>
</evidence>
<dbReference type="SUPFAM" id="SSF53474">
    <property type="entry name" value="alpha/beta-Hydrolases"/>
    <property type="match status" value="1"/>
</dbReference>
<name>A0ABZ0ZMS8_9ACTN</name>
<evidence type="ECO:0000313" key="1">
    <source>
        <dbReference type="EMBL" id="WQQ25615.1"/>
    </source>
</evidence>
<evidence type="ECO:0008006" key="3">
    <source>
        <dbReference type="Google" id="ProtNLM"/>
    </source>
</evidence>
<proteinExistence type="predicted"/>
<gene>
    <name evidence="1" type="ORF">SHK19_16810</name>
</gene>
<keyword evidence="2" id="KW-1185">Reference proteome</keyword>
<dbReference type="Gene3D" id="3.40.50.1820">
    <property type="entry name" value="alpha/beta hydrolase"/>
    <property type="match status" value="1"/>
</dbReference>
<dbReference type="EMBL" id="CP141059">
    <property type="protein sequence ID" value="WQQ25615.1"/>
    <property type="molecule type" value="Genomic_DNA"/>
</dbReference>
<accession>A0ABZ0ZMS8</accession>
<dbReference type="Proteomes" id="UP001327225">
    <property type="component" value="Chromosome"/>
</dbReference>
<organism evidence="1 2">
    <name type="scientific">Nocardioides bizhenqiangii</name>
    <dbReference type="NCBI Taxonomy" id="3095076"/>
    <lineage>
        <taxon>Bacteria</taxon>
        <taxon>Bacillati</taxon>
        <taxon>Actinomycetota</taxon>
        <taxon>Actinomycetes</taxon>
        <taxon>Propionibacteriales</taxon>
        <taxon>Nocardioidaceae</taxon>
        <taxon>Nocardioides</taxon>
    </lineage>
</organism>
<sequence>MTGEYDVHGGAHGLEADMDDMDATGGAIRDTGTEVVGVAAASHRFLVDGNLLASAVLSPGTFASFEAEMVAALDGPSALSAHGVKMTAAGFFMQAQAKAYLAVDRAMEIADDVGDWAQGYTVPLQLAWRLSPAGLPGTVLDLAELADEGLFTNPEQWLVEHPDQLEELVASSPGFVALLGTLAPPWAQPLIGFPLDVEQASSTLAGLYSQELESLTALETYESESPSDIQGALQRLDDVAAHEDQFQIEEVDGVYNVYLPGTKAFDAPGLESGLVQNMGTNFAAVAGDDNAYQQAVLEALADVPPGAEINFIGHSQGGIVAARLAEAIANGETDVQGRVNAVLTAGSPVDHIELPEEVRMVSLVNEYDIVPRLDGEAYGDKSNHSTIVFEQQNGGTTPNHGLAEVYVTEAGDIVGSDDAAVVDALGGLGDFGGGGDSTVTTFQMERG</sequence>
<reference evidence="2" key="1">
    <citation type="submission" date="2023-12" db="EMBL/GenBank/DDBJ databases">
        <title>Novel species in genus Nocardioides.</title>
        <authorList>
            <person name="Zhou H."/>
        </authorList>
    </citation>
    <scope>NUCLEOTIDE SEQUENCE [LARGE SCALE GENOMIC DNA]</scope>
    <source>
        <strain evidence="2">HM61</strain>
    </source>
</reference>
<dbReference type="RefSeq" id="WP_322936920.1">
    <property type="nucleotide sequence ID" value="NZ_CP141059.1"/>
</dbReference>